<accession>A0A2G8RZG5</accession>
<comment type="caution">
    <text evidence="3">The sequence shown here is derived from an EMBL/GenBank/DDBJ whole genome shotgun (WGS) entry which is preliminary data.</text>
</comment>
<gene>
    <name evidence="3" type="ORF">GSI_10050</name>
</gene>
<proteinExistence type="predicted"/>
<reference evidence="3 4" key="1">
    <citation type="journal article" date="2015" name="Sci. Rep.">
        <title>Chromosome-level genome map provides insights into diverse defense mechanisms in the medicinal fungus Ganoderma sinense.</title>
        <authorList>
            <person name="Zhu Y."/>
            <person name="Xu J."/>
            <person name="Sun C."/>
            <person name="Zhou S."/>
            <person name="Xu H."/>
            <person name="Nelson D.R."/>
            <person name="Qian J."/>
            <person name="Song J."/>
            <person name="Luo H."/>
            <person name="Xiang L."/>
            <person name="Li Y."/>
            <person name="Xu Z."/>
            <person name="Ji A."/>
            <person name="Wang L."/>
            <person name="Lu S."/>
            <person name="Hayward A."/>
            <person name="Sun W."/>
            <person name="Li X."/>
            <person name="Schwartz D.C."/>
            <person name="Wang Y."/>
            <person name="Chen S."/>
        </authorList>
    </citation>
    <scope>NUCLEOTIDE SEQUENCE [LARGE SCALE GENOMIC DNA]</scope>
    <source>
        <strain evidence="3 4">ZZ0214-1</strain>
    </source>
</reference>
<dbReference type="STRING" id="1077348.A0A2G8RZG5"/>
<dbReference type="OrthoDB" id="2755751at2759"/>
<feature type="compositionally biased region" description="Acidic residues" evidence="1">
    <location>
        <begin position="256"/>
        <end position="276"/>
    </location>
</feature>
<sequence length="306" mass="34243">MILVDAFYNNDPTLSDPGKRVEIRNRSKGNFGGLLTDFDYAKILDPSDPSSSAGDGSPTVSAGFTILFHPQSHTSRTGSQGTPLFMASELLWSIYYRKPCPMHTVYHDLESFDWVALYAIYKHALGEVPTTHPLHRPLAREFARLFTAVSPKNVFERRIIAFSLDGIPSLIAYADSIAESESESGRLGAFLIGVWGELKATFEGHRDWQSRVDRERPSKKRRIHRPGREVVRYLSEKFRDFPAVAREVSDALATEAEAENSDDGTLDEAEEDEEGVEASSQLDPAFPVPCYKYEDQVLKVNVLIGK</sequence>
<dbReference type="EMBL" id="AYKW01000034">
    <property type="protein sequence ID" value="PIL26912.1"/>
    <property type="molecule type" value="Genomic_DNA"/>
</dbReference>
<dbReference type="Proteomes" id="UP000230002">
    <property type="component" value="Unassembled WGS sequence"/>
</dbReference>
<evidence type="ECO:0000256" key="1">
    <source>
        <dbReference type="SAM" id="MobiDB-lite"/>
    </source>
</evidence>
<name>A0A2G8RZG5_9APHY</name>
<dbReference type="AlphaFoldDB" id="A0A2G8RZG5"/>
<protein>
    <recommendedName>
        <fullName evidence="2">Fungal-type protein kinase domain-containing protein</fullName>
    </recommendedName>
</protein>
<keyword evidence="4" id="KW-1185">Reference proteome</keyword>
<evidence type="ECO:0000313" key="4">
    <source>
        <dbReference type="Proteomes" id="UP000230002"/>
    </source>
</evidence>
<evidence type="ECO:0000259" key="2">
    <source>
        <dbReference type="Pfam" id="PF17667"/>
    </source>
</evidence>
<feature type="region of interest" description="Disordered" evidence="1">
    <location>
        <begin position="254"/>
        <end position="286"/>
    </location>
</feature>
<dbReference type="InterPro" id="IPR040976">
    <property type="entry name" value="Pkinase_fungal"/>
</dbReference>
<organism evidence="3 4">
    <name type="scientific">Ganoderma sinense ZZ0214-1</name>
    <dbReference type="NCBI Taxonomy" id="1077348"/>
    <lineage>
        <taxon>Eukaryota</taxon>
        <taxon>Fungi</taxon>
        <taxon>Dikarya</taxon>
        <taxon>Basidiomycota</taxon>
        <taxon>Agaricomycotina</taxon>
        <taxon>Agaricomycetes</taxon>
        <taxon>Polyporales</taxon>
        <taxon>Polyporaceae</taxon>
        <taxon>Ganoderma</taxon>
    </lineage>
</organism>
<evidence type="ECO:0000313" key="3">
    <source>
        <dbReference type="EMBL" id="PIL26912.1"/>
    </source>
</evidence>
<dbReference type="Pfam" id="PF17667">
    <property type="entry name" value="Pkinase_fungal"/>
    <property type="match status" value="1"/>
</dbReference>
<feature type="domain" description="Fungal-type protein kinase" evidence="2">
    <location>
        <begin position="27"/>
        <end position="118"/>
    </location>
</feature>